<sequence length="181" mass="19370">MSRAKRSMKRRQFRFSLDPMDPVEGEALRQIDEIADQAKEMFESISQDEADRYAFKRILLGLLKDRPVELTAPARSAPVAIAPASISAPAAVASTPAAPQPEAARTPVEQPPKAQEVPVETVGKEGTEEEGAVDGSQTSSAATEASVSPEPSWHEQLLNSTAGKPASPLNNLVWAGNRPSE</sequence>
<feature type="compositionally biased region" description="Low complexity" evidence="1">
    <location>
        <begin position="87"/>
        <end position="97"/>
    </location>
</feature>
<proteinExistence type="predicted"/>
<reference evidence="2" key="1">
    <citation type="submission" date="2022-09" db="EMBL/GenBank/DDBJ databases">
        <title>Intensive care unit water sources are persistently colonized with multi-drug resistant bacteria and are the site of extensive horizontal gene transfer of antibiotic resistance genes.</title>
        <authorList>
            <person name="Diorio-Toth L."/>
        </authorList>
    </citation>
    <scope>NUCLEOTIDE SEQUENCE</scope>
    <source>
        <strain evidence="2">GD03864</strain>
    </source>
</reference>
<dbReference type="Proteomes" id="UP001161139">
    <property type="component" value="Unassembled WGS sequence"/>
</dbReference>
<feature type="region of interest" description="Disordered" evidence="1">
    <location>
        <begin position="87"/>
        <end position="181"/>
    </location>
</feature>
<dbReference type="RefSeq" id="WP_279644028.1">
    <property type="nucleotide sequence ID" value="NZ_JAOCDG010000003.1"/>
</dbReference>
<protein>
    <submittedName>
        <fullName evidence="2">Uncharacterized protein</fullName>
    </submittedName>
</protein>
<name>A0ABD4XW31_STUST</name>
<dbReference type="AlphaFoldDB" id="A0ABD4XW31"/>
<gene>
    <name evidence="2" type="ORF">N5D09_02545</name>
</gene>
<accession>A0ABD4XW31</accession>
<evidence type="ECO:0000256" key="1">
    <source>
        <dbReference type="SAM" id="MobiDB-lite"/>
    </source>
</evidence>
<evidence type="ECO:0000313" key="3">
    <source>
        <dbReference type="Proteomes" id="UP001161139"/>
    </source>
</evidence>
<organism evidence="2 3">
    <name type="scientific">Stutzerimonas stutzeri</name>
    <name type="common">Pseudomonas stutzeri</name>
    <dbReference type="NCBI Taxonomy" id="316"/>
    <lineage>
        <taxon>Bacteria</taxon>
        <taxon>Pseudomonadati</taxon>
        <taxon>Pseudomonadota</taxon>
        <taxon>Gammaproteobacteria</taxon>
        <taxon>Pseudomonadales</taxon>
        <taxon>Pseudomonadaceae</taxon>
        <taxon>Stutzerimonas</taxon>
    </lineage>
</organism>
<feature type="compositionally biased region" description="Polar residues" evidence="1">
    <location>
        <begin position="135"/>
        <end position="146"/>
    </location>
</feature>
<comment type="caution">
    <text evidence="2">The sequence shown here is derived from an EMBL/GenBank/DDBJ whole genome shotgun (WGS) entry which is preliminary data.</text>
</comment>
<dbReference type="EMBL" id="JAOCDG010000003">
    <property type="protein sequence ID" value="MDH0686964.1"/>
    <property type="molecule type" value="Genomic_DNA"/>
</dbReference>
<evidence type="ECO:0000313" key="2">
    <source>
        <dbReference type="EMBL" id="MDH0686964.1"/>
    </source>
</evidence>